<dbReference type="PANTHER" id="PTHR22984">
    <property type="entry name" value="SERINE/THREONINE-PROTEIN KINASE PIM"/>
    <property type="match status" value="1"/>
</dbReference>
<evidence type="ECO:0000313" key="11">
    <source>
        <dbReference type="EMBL" id="KAK9976536.1"/>
    </source>
</evidence>
<name>A0AAW2AS00_CULAL</name>
<dbReference type="FunFam" id="1.10.510.10:FF:000392">
    <property type="entry name" value="Pim proto-oncogene, serine/threonine kinase,-related 152"/>
    <property type="match status" value="1"/>
</dbReference>
<dbReference type="EMBL" id="JAWDJR010000004">
    <property type="protein sequence ID" value="KAK9976536.1"/>
    <property type="molecule type" value="Genomic_DNA"/>
</dbReference>
<comment type="catalytic activity">
    <reaction evidence="8">
        <text>L-threonyl-[protein] + ATP = O-phospho-L-threonyl-[protein] + ADP + H(+)</text>
        <dbReference type="Rhea" id="RHEA:46608"/>
        <dbReference type="Rhea" id="RHEA-COMP:11060"/>
        <dbReference type="Rhea" id="RHEA-COMP:11605"/>
        <dbReference type="ChEBI" id="CHEBI:15378"/>
        <dbReference type="ChEBI" id="CHEBI:30013"/>
        <dbReference type="ChEBI" id="CHEBI:30616"/>
        <dbReference type="ChEBI" id="CHEBI:61977"/>
        <dbReference type="ChEBI" id="CHEBI:456216"/>
        <dbReference type="EC" id="2.7.11.1"/>
    </reaction>
</comment>
<accession>A0AAW2AS00</accession>
<comment type="caution">
    <text evidence="11">The sequence shown here is derived from an EMBL/GenBank/DDBJ whole genome shotgun (WGS) entry which is preliminary data.</text>
</comment>
<evidence type="ECO:0000256" key="4">
    <source>
        <dbReference type="ARBA" id="ARBA00022679"/>
    </source>
</evidence>
<evidence type="ECO:0000256" key="3">
    <source>
        <dbReference type="ARBA" id="ARBA00022527"/>
    </source>
</evidence>
<gene>
    <name evidence="11" type="ORF">ABG768_021741</name>
</gene>
<dbReference type="PROSITE" id="PS00108">
    <property type="entry name" value="PROTEIN_KINASE_ST"/>
    <property type="match status" value="1"/>
</dbReference>
<dbReference type="PANTHER" id="PTHR22984:SF11">
    <property type="entry name" value="AURORA KINASE-RELATED"/>
    <property type="match status" value="1"/>
</dbReference>
<dbReference type="InterPro" id="IPR008271">
    <property type="entry name" value="Ser/Thr_kinase_AS"/>
</dbReference>
<keyword evidence="7" id="KW-0067">ATP-binding</keyword>
<proteinExistence type="inferred from homology"/>
<dbReference type="GO" id="GO:0007346">
    <property type="term" value="P:regulation of mitotic cell cycle"/>
    <property type="evidence" value="ECO:0007669"/>
    <property type="project" value="TreeGrafter"/>
</dbReference>
<keyword evidence="4" id="KW-0808">Transferase</keyword>
<dbReference type="SUPFAM" id="SSF56112">
    <property type="entry name" value="Protein kinase-like (PK-like)"/>
    <property type="match status" value="1"/>
</dbReference>
<evidence type="ECO:0000256" key="8">
    <source>
        <dbReference type="ARBA" id="ARBA00047899"/>
    </source>
</evidence>
<dbReference type="Gene3D" id="3.30.200.20">
    <property type="entry name" value="Phosphorylase Kinase, domain 1"/>
    <property type="match status" value="1"/>
</dbReference>
<dbReference type="EC" id="2.7.11.1" evidence="2"/>
<evidence type="ECO:0000256" key="2">
    <source>
        <dbReference type="ARBA" id="ARBA00012513"/>
    </source>
</evidence>
<dbReference type="InterPro" id="IPR000719">
    <property type="entry name" value="Prot_kinase_dom"/>
</dbReference>
<dbReference type="GO" id="GO:0005737">
    <property type="term" value="C:cytoplasm"/>
    <property type="evidence" value="ECO:0007669"/>
    <property type="project" value="TreeGrafter"/>
</dbReference>
<feature type="domain" description="Protein kinase" evidence="10">
    <location>
        <begin position="1"/>
        <end position="214"/>
    </location>
</feature>
<dbReference type="AlphaFoldDB" id="A0AAW2AS00"/>
<keyword evidence="5" id="KW-0547">Nucleotide-binding</keyword>
<sequence length="285" mass="32154">LAIPNASPWRSGLTLMTNKGPRVPQIIKLLDWQDNPDHYIIVLERPIPCTNMLSFMKLQGGSLNERTARHVMQQVIHTANVCCECGVFHRDIKLENVLINHDTLEAKLIDFGCGELMKESPYMAFRGTRVHCPPEYHVNGGYHAKPATVWSLGILLFATVCGYYPSDNDLSMISEDEWCKPGLSQECCLTISASLQPDPEQRLGLEEMWLHDWFKILKDSFLSNVFSYHPRPSQVCSKCHECIYLNNADVYVFVSGHGVRWRTTENSSITATLLFQSSVSFASGG</sequence>
<organism evidence="11 12">
    <name type="scientific">Culter alburnus</name>
    <name type="common">Topmouth culter</name>
    <dbReference type="NCBI Taxonomy" id="194366"/>
    <lineage>
        <taxon>Eukaryota</taxon>
        <taxon>Metazoa</taxon>
        <taxon>Chordata</taxon>
        <taxon>Craniata</taxon>
        <taxon>Vertebrata</taxon>
        <taxon>Euteleostomi</taxon>
        <taxon>Actinopterygii</taxon>
        <taxon>Neopterygii</taxon>
        <taxon>Teleostei</taxon>
        <taxon>Ostariophysi</taxon>
        <taxon>Cypriniformes</taxon>
        <taxon>Xenocyprididae</taxon>
        <taxon>Xenocypridinae</taxon>
        <taxon>Culter</taxon>
    </lineage>
</organism>
<evidence type="ECO:0000256" key="9">
    <source>
        <dbReference type="ARBA" id="ARBA00048679"/>
    </source>
</evidence>
<keyword evidence="12" id="KW-1185">Reference proteome</keyword>
<evidence type="ECO:0000256" key="6">
    <source>
        <dbReference type="ARBA" id="ARBA00022777"/>
    </source>
</evidence>
<comment type="catalytic activity">
    <reaction evidence="9">
        <text>L-seryl-[protein] + ATP = O-phospho-L-seryl-[protein] + ADP + H(+)</text>
        <dbReference type="Rhea" id="RHEA:17989"/>
        <dbReference type="Rhea" id="RHEA-COMP:9863"/>
        <dbReference type="Rhea" id="RHEA-COMP:11604"/>
        <dbReference type="ChEBI" id="CHEBI:15378"/>
        <dbReference type="ChEBI" id="CHEBI:29999"/>
        <dbReference type="ChEBI" id="CHEBI:30616"/>
        <dbReference type="ChEBI" id="CHEBI:83421"/>
        <dbReference type="ChEBI" id="CHEBI:456216"/>
        <dbReference type="EC" id="2.7.11.1"/>
    </reaction>
</comment>
<dbReference type="Pfam" id="PF00069">
    <property type="entry name" value="Pkinase"/>
    <property type="match status" value="1"/>
</dbReference>
<feature type="non-terminal residue" evidence="11">
    <location>
        <position position="1"/>
    </location>
</feature>
<evidence type="ECO:0000256" key="7">
    <source>
        <dbReference type="ARBA" id="ARBA00022840"/>
    </source>
</evidence>
<dbReference type="GO" id="GO:0004674">
    <property type="term" value="F:protein serine/threonine kinase activity"/>
    <property type="evidence" value="ECO:0007669"/>
    <property type="project" value="UniProtKB-KW"/>
</dbReference>
<keyword evidence="3" id="KW-0723">Serine/threonine-protein kinase</keyword>
<dbReference type="PROSITE" id="PS50011">
    <property type="entry name" value="PROTEIN_KINASE_DOM"/>
    <property type="match status" value="1"/>
</dbReference>
<dbReference type="Gene3D" id="1.10.510.10">
    <property type="entry name" value="Transferase(Phosphotransferase) domain 1"/>
    <property type="match status" value="1"/>
</dbReference>
<dbReference type="InterPro" id="IPR011009">
    <property type="entry name" value="Kinase-like_dom_sf"/>
</dbReference>
<reference evidence="11 12" key="1">
    <citation type="submission" date="2024-05" db="EMBL/GenBank/DDBJ databases">
        <title>A high-quality chromosomal-level genome assembly of Topmouth culter (Culter alburnus).</title>
        <authorList>
            <person name="Zhao H."/>
        </authorList>
    </citation>
    <scope>NUCLEOTIDE SEQUENCE [LARGE SCALE GENOMIC DNA]</scope>
    <source>
        <strain evidence="11">CATC2023</strain>
        <tissue evidence="11">Muscle</tissue>
    </source>
</reference>
<protein>
    <recommendedName>
        <fullName evidence="2">non-specific serine/threonine protein kinase</fullName>
        <ecNumber evidence="2">2.7.11.1</ecNumber>
    </recommendedName>
</protein>
<dbReference type="Proteomes" id="UP001479290">
    <property type="component" value="Unassembled WGS sequence"/>
</dbReference>
<dbReference type="SMART" id="SM00220">
    <property type="entry name" value="S_TKc"/>
    <property type="match status" value="1"/>
</dbReference>
<dbReference type="InterPro" id="IPR051138">
    <property type="entry name" value="PIM_Ser/Thr_kinase"/>
</dbReference>
<comment type="similarity">
    <text evidence="1">Belongs to the protein kinase superfamily. CAMK Ser/Thr protein kinase family. PIM subfamily.</text>
</comment>
<evidence type="ECO:0000256" key="1">
    <source>
        <dbReference type="ARBA" id="ARBA00005505"/>
    </source>
</evidence>
<evidence type="ECO:0000313" key="12">
    <source>
        <dbReference type="Proteomes" id="UP001479290"/>
    </source>
</evidence>
<evidence type="ECO:0000256" key="5">
    <source>
        <dbReference type="ARBA" id="ARBA00022741"/>
    </source>
</evidence>
<dbReference type="GO" id="GO:0005524">
    <property type="term" value="F:ATP binding"/>
    <property type="evidence" value="ECO:0007669"/>
    <property type="project" value="UniProtKB-KW"/>
</dbReference>
<dbReference type="GO" id="GO:0043066">
    <property type="term" value="P:negative regulation of apoptotic process"/>
    <property type="evidence" value="ECO:0007669"/>
    <property type="project" value="TreeGrafter"/>
</dbReference>
<keyword evidence="6" id="KW-0418">Kinase</keyword>
<evidence type="ECO:0000259" key="10">
    <source>
        <dbReference type="PROSITE" id="PS50011"/>
    </source>
</evidence>